<proteinExistence type="predicted"/>
<protein>
    <submittedName>
        <fullName evidence="1">Uncharacterized protein</fullName>
    </submittedName>
</protein>
<gene>
    <name evidence="1" type="ORF">FOZ63_004691</name>
</gene>
<reference evidence="1 2" key="1">
    <citation type="submission" date="2020-04" db="EMBL/GenBank/DDBJ databases">
        <title>Perkinsus olseni comparative genomics.</title>
        <authorList>
            <person name="Bogema D.R."/>
        </authorList>
    </citation>
    <scope>NUCLEOTIDE SEQUENCE [LARGE SCALE GENOMIC DNA]</scope>
    <source>
        <strain evidence="1 2">ATCC PRA-207</strain>
    </source>
</reference>
<accession>A0A7J6TYE8</accession>
<evidence type="ECO:0000313" key="1">
    <source>
        <dbReference type="EMBL" id="KAF4750479.1"/>
    </source>
</evidence>
<organism evidence="1 2">
    <name type="scientific">Perkinsus olseni</name>
    <name type="common">Perkinsus atlanticus</name>
    <dbReference type="NCBI Taxonomy" id="32597"/>
    <lineage>
        <taxon>Eukaryota</taxon>
        <taxon>Sar</taxon>
        <taxon>Alveolata</taxon>
        <taxon>Perkinsozoa</taxon>
        <taxon>Perkinsea</taxon>
        <taxon>Perkinsida</taxon>
        <taxon>Perkinsidae</taxon>
        <taxon>Perkinsus</taxon>
    </lineage>
</organism>
<dbReference type="AlphaFoldDB" id="A0A7J6TYE8"/>
<dbReference type="EMBL" id="JABANO010007208">
    <property type="protein sequence ID" value="KAF4750479.1"/>
    <property type="molecule type" value="Genomic_DNA"/>
</dbReference>
<keyword evidence="2" id="KW-1185">Reference proteome</keyword>
<sequence>METHDHMCLLPFNPTSGFAYGVKFHKGDSAGPSGAVLRAGAVICDDLEYRIDENGINEILSGEDSFEVAYPDPLKDFNARALATLDISSVKTSCMKVFHDLQRELLDTAHVKDVLDKEVCAILESRTCELYRNSVGQRAATPTLVE</sequence>
<comment type="caution">
    <text evidence="1">The sequence shown here is derived from an EMBL/GenBank/DDBJ whole genome shotgun (WGS) entry which is preliminary data.</text>
</comment>
<dbReference type="Proteomes" id="UP000553632">
    <property type="component" value="Unassembled WGS sequence"/>
</dbReference>
<evidence type="ECO:0000313" key="2">
    <source>
        <dbReference type="Proteomes" id="UP000553632"/>
    </source>
</evidence>
<name>A0A7J6TYE8_PEROL</name>